<dbReference type="InterPro" id="IPR042493">
    <property type="entry name" value="XPD_DNA_FeS"/>
</dbReference>
<keyword evidence="3" id="KW-0547">Nucleotide-binding</keyword>
<dbReference type="Pfam" id="PF13307">
    <property type="entry name" value="Helicase_C_2"/>
    <property type="match status" value="1"/>
</dbReference>
<accession>D4S0T0</accession>
<dbReference type="GO" id="GO:0005524">
    <property type="term" value="F:ATP binding"/>
    <property type="evidence" value="ECO:0007669"/>
    <property type="project" value="UniProtKB-KW"/>
</dbReference>
<dbReference type="PANTHER" id="PTHR11472:SF34">
    <property type="entry name" value="REGULATOR OF TELOMERE ELONGATION HELICASE 1"/>
    <property type="match status" value="1"/>
</dbReference>
<evidence type="ECO:0000256" key="12">
    <source>
        <dbReference type="ARBA" id="ARBA00023235"/>
    </source>
</evidence>
<reference evidence="15 16" key="1">
    <citation type="submission" date="2010-02" db="EMBL/GenBank/DDBJ databases">
        <authorList>
            <person name="Weinstock G."/>
            <person name="Sodergren E."/>
            <person name="Clifton S."/>
            <person name="Fulton L."/>
            <person name="Fulton B."/>
            <person name="Courtney L."/>
            <person name="Fronick C."/>
            <person name="Harrison M."/>
            <person name="Strong C."/>
            <person name="Farmer C."/>
            <person name="Delahaunty K."/>
            <person name="Markovic C."/>
            <person name="Hall O."/>
            <person name="Minx P."/>
            <person name="Tomlinson C."/>
            <person name="Mitreva M."/>
            <person name="Nelson J."/>
            <person name="Hou S."/>
            <person name="Wollam A."/>
            <person name="Pepin K.H."/>
            <person name="Johnson M."/>
            <person name="Bhonagiri V."/>
            <person name="Zhang X."/>
            <person name="Suruliraj S."/>
            <person name="Warren W."/>
            <person name="Chinwalla A."/>
            <person name="Mardis E.R."/>
            <person name="Wilson R.K."/>
        </authorList>
    </citation>
    <scope>NUCLEOTIDE SEQUENCE [LARGE SCALE GENOMIC DNA]</scope>
    <source>
        <strain evidence="15 16">DSM 2876</strain>
    </source>
</reference>
<dbReference type="InterPro" id="IPR010614">
    <property type="entry name" value="RAD3-like_helicase_DEAD"/>
</dbReference>
<dbReference type="InterPro" id="IPR014013">
    <property type="entry name" value="Helic_SF1/SF2_ATP-bd_DinG/Rad3"/>
</dbReference>
<evidence type="ECO:0000256" key="7">
    <source>
        <dbReference type="ARBA" id="ARBA00022840"/>
    </source>
</evidence>
<evidence type="ECO:0000256" key="4">
    <source>
        <dbReference type="ARBA" id="ARBA00022763"/>
    </source>
</evidence>
<protein>
    <submittedName>
        <fullName evidence="15">DEAD2 domain protein</fullName>
    </submittedName>
</protein>
<comment type="caution">
    <text evidence="15">The sequence shown here is derived from an EMBL/GenBank/DDBJ whole genome shotgun (WGS) entry which is preliminary data.</text>
</comment>
<keyword evidence="12" id="KW-0413">Isomerase</keyword>
<keyword evidence="7" id="KW-0067">ATP-binding</keyword>
<keyword evidence="8" id="KW-0408">Iron</keyword>
<dbReference type="STRING" id="45851.BHV86_09310"/>
<evidence type="ECO:0000313" key="16">
    <source>
        <dbReference type="Proteomes" id="UP000006238"/>
    </source>
</evidence>
<dbReference type="GeneID" id="98918077"/>
<dbReference type="GO" id="GO:0046872">
    <property type="term" value="F:metal ion binding"/>
    <property type="evidence" value="ECO:0007669"/>
    <property type="project" value="UniProtKB-KW"/>
</dbReference>
<dbReference type="PANTHER" id="PTHR11472">
    <property type="entry name" value="DNA REPAIR DEAD HELICASE RAD3/XP-D SUBFAMILY MEMBER"/>
    <property type="match status" value="1"/>
</dbReference>
<evidence type="ECO:0000256" key="8">
    <source>
        <dbReference type="ARBA" id="ARBA00023004"/>
    </source>
</evidence>
<dbReference type="InterPro" id="IPR027417">
    <property type="entry name" value="P-loop_NTPase"/>
</dbReference>
<dbReference type="GO" id="GO:0003677">
    <property type="term" value="F:DNA binding"/>
    <property type="evidence" value="ECO:0007669"/>
    <property type="project" value="UniProtKB-KW"/>
</dbReference>
<keyword evidence="4" id="KW-0227">DNA damage</keyword>
<evidence type="ECO:0000256" key="10">
    <source>
        <dbReference type="ARBA" id="ARBA00023125"/>
    </source>
</evidence>
<organism evidence="15 16">
    <name type="scientific">Eshraghiella crossota DSM 2876</name>
    <dbReference type="NCBI Taxonomy" id="511680"/>
    <lineage>
        <taxon>Bacteria</taxon>
        <taxon>Bacillati</taxon>
        <taxon>Bacillota</taxon>
        <taxon>Clostridia</taxon>
        <taxon>Lachnospirales</taxon>
        <taxon>Lachnospiraceae</taxon>
        <taxon>Eshraghiella</taxon>
    </lineage>
</organism>
<feature type="domain" description="Helicase ATP-binding" evidence="14">
    <location>
        <begin position="186"/>
        <end position="448"/>
    </location>
</feature>
<proteinExistence type="inferred from homology"/>
<dbReference type="SMART" id="SM00491">
    <property type="entry name" value="HELICc2"/>
    <property type="match status" value="1"/>
</dbReference>
<dbReference type="GO" id="GO:0051539">
    <property type="term" value="F:4 iron, 4 sulfur cluster binding"/>
    <property type="evidence" value="ECO:0007669"/>
    <property type="project" value="UniProtKB-KW"/>
</dbReference>
<keyword evidence="1" id="KW-0004">4Fe-4S</keyword>
<dbReference type="eggNOG" id="COG1199">
    <property type="taxonomic scope" value="Bacteria"/>
</dbReference>
<dbReference type="InterPro" id="IPR045028">
    <property type="entry name" value="DinG/Rad3-like"/>
</dbReference>
<gene>
    <name evidence="15" type="ORF">BUTYVIB_01700</name>
</gene>
<evidence type="ECO:0000256" key="3">
    <source>
        <dbReference type="ARBA" id="ARBA00022741"/>
    </source>
</evidence>
<dbReference type="Gene3D" id="1.10.30.20">
    <property type="entry name" value="Bacterial XPD DNA helicase, FeS cluster domain"/>
    <property type="match status" value="1"/>
</dbReference>
<dbReference type="HOGENOM" id="CLU_006515_7_0_9"/>
<keyword evidence="2" id="KW-0479">Metal-binding</keyword>
<dbReference type="Proteomes" id="UP000006238">
    <property type="component" value="Unassembled WGS sequence"/>
</dbReference>
<dbReference type="SMART" id="SM00488">
    <property type="entry name" value="DEXDc2"/>
    <property type="match status" value="1"/>
</dbReference>
<dbReference type="AlphaFoldDB" id="D4S0T0"/>
<name>D4S0T0_9FIRM</name>
<evidence type="ECO:0000256" key="1">
    <source>
        <dbReference type="ARBA" id="ARBA00022485"/>
    </source>
</evidence>
<keyword evidence="6" id="KW-0347">Helicase</keyword>
<dbReference type="InterPro" id="IPR006555">
    <property type="entry name" value="ATP-dep_Helicase_C"/>
</dbReference>
<dbReference type="Pfam" id="PF06733">
    <property type="entry name" value="DEAD_2"/>
    <property type="match status" value="1"/>
</dbReference>
<evidence type="ECO:0000256" key="13">
    <source>
        <dbReference type="ARBA" id="ARBA00038058"/>
    </source>
</evidence>
<dbReference type="RefSeq" id="WP_005603448.1">
    <property type="nucleotide sequence ID" value="NZ_GG663524.1"/>
</dbReference>
<dbReference type="Gene3D" id="1.10.275.40">
    <property type="match status" value="1"/>
</dbReference>
<evidence type="ECO:0000256" key="11">
    <source>
        <dbReference type="ARBA" id="ARBA00023204"/>
    </source>
</evidence>
<dbReference type="Gene3D" id="3.40.50.300">
    <property type="entry name" value="P-loop containing nucleotide triphosphate hydrolases"/>
    <property type="match status" value="2"/>
</dbReference>
<evidence type="ECO:0000313" key="15">
    <source>
        <dbReference type="EMBL" id="EFF68428.1"/>
    </source>
</evidence>
<evidence type="ECO:0000256" key="6">
    <source>
        <dbReference type="ARBA" id="ARBA00022806"/>
    </source>
</evidence>
<evidence type="ECO:0000256" key="9">
    <source>
        <dbReference type="ARBA" id="ARBA00023014"/>
    </source>
</evidence>
<evidence type="ECO:0000256" key="2">
    <source>
        <dbReference type="ARBA" id="ARBA00022723"/>
    </source>
</evidence>
<dbReference type="SUPFAM" id="SSF52540">
    <property type="entry name" value="P-loop containing nucleoside triphosphate hydrolases"/>
    <property type="match status" value="1"/>
</dbReference>
<dbReference type="GO" id="GO:0003678">
    <property type="term" value="F:DNA helicase activity"/>
    <property type="evidence" value="ECO:0007669"/>
    <property type="project" value="InterPro"/>
</dbReference>
<sequence>MIDIVNGTLRISVRNLVEFICRKGDIDNRFNGVTDKTAMDAGSRAHRKIQKSMGGDYNAEVSLSYTYDNDIYDITVEGRADGIFNKDGYTYVDEIKGTYKDVKYLSEPVEVHKAQAMCYAYIYALKNNLDTIGLRMTYVNLTDEAIKYFTEVMSFEELKKWFEAVLSELIKWGNYVYYHRKSRNISIKELEFPFEYREGQRNLAVSVYKAIKDNHNLYIQAPTGVGKTISTVFPAVKSMGEEYGDKIFYLTAKTITRTAAEDTFGILRRNNLDFKTLTITAKDKLCLCDGEDTPECNPFSCPYAKGHYDRINGVVYDMINNLDVITRDVIEEYAKKNTVCPFELCLDLSYWMDGIICDYNYVFDPEVKLKRFFSEGSKGEYIFLVDEAHNLVDRARNMYSAQIYKEDVLSVKKLVAGYSKKLAGILERCNRYMLEMKRKCDEEYMIEENDNLLSISLKCLETEITHFMENNRDFPYMTELLEFFFNVCHFNAMYEKTDENYVKYCEHTEHGFMYRLFCVNPGNNIRECVDSGRNAVFFSATLLPVNYYKELLTGDINEPAIYVNSPFDVNKRLLVIGNDVTSRYTRRNTDEFTKVKEYILRITGSRKGNYLVFFPSYKYMESVYELFYGEKVRVIIQNNNMSEKDREEFLAEFENNGNDVLLGFCVLGGLFSEGIDLKKDSLIGSIIVGTGLPSISTENSILKTFYDERENKGYEYAYVYPGMNKVLQAAGRVIRTDEDTGVIALLDDRFLWERYVSLFPKEWKNYHIVNIENVNEEILDFWRDVIYNTTESV</sequence>
<dbReference type="GO" id="GO:0016818">
    <property type="term" value="F:hydrolase activity, acting on acid anhydrides, in phosphorus-containing anhydrides"/>
    <property type="evidence" value="ECO:0007669"/>
    <property type="project" value="InterPro"/>
</dbReference>
<dbReference type="InterPro" id="IPR011604">
    <property type="entry name" value="PDDEXK-like_dom_sf"/>
</dbReference>
<dbReference type="PROSITE" id="PS51193">
    <property type="entry name" value="HELICASE_ATP_BIND_2"/>
    <property type="match status" value="1"/>
</dbReference>
<keyword evidence="10" id="KW-0238">DNA-binding</keyword>
<dbReference type="EMBL" id="ABWN01000030">
    <property type="protein sequence ID" value="EFF68428.1"/>
    <property type="molecule type" value="Genomic_DNA"/>
</dbReference>
<keyword evidence="9" id="KW-0411">Iron-sulfur</keyword>
<keyword evidence="11" id="KW-0234">DNA repair</keyword>
<dbReference type="GO" id="GO:0006281">
    <property type="term" value="P:DNA repair"/>
    <property type="evidence" value="ECO:0007669"/>
    <property type="project" value="UniProtKB-KW"/>
</dbReference>
<keyword evidence="16" id="KW-1185">Reference proteome</keyword>
<dbReference type="Gene3D" id="3.90.320.10">
    <property type="match status" value="1"/>
</dbReference>
<evidence type="ECO:0000256" key="5">
    <source>
        <dbReference type="ARBA" id="ARBA00022801"/>
    </source>
</evidence>
<comment type="similarity">
    <text evidence="13">Belongs to the helicase family. DinG subfamily.</text>
</comment>
<evidence type="ECO:0000259" key="14">
    <source>
        <dbReference type="PROSITE" id="PS51193"/>
    </source>
</evidence>
<dbReference type="InterPro" id="IPR006554">
    <property type="entry name" value="Helicase-like_DEXD_c2"/>
</dbReference>
<keyword evidence="5" id="KW-0378">Hydrolase</keyword>